<feature type="domain" description="DUF1588" evidence="4">
    <location>
        <begin position="353"/>
        <end position="448"/>
    </location>
</feature>
<evidence type="ECO:0000313" key="8">
    <source>
        <dbReference type="Proteomes" id="UP000218327"/>
    </source>
</evidence>
<evidence type="ECO:0000256" key="1">
    <source>
        <dbReference type="SAM" id="SignalP"/>
    </source>
</evidence>
<dbReference type="InterPro" id="IPR013036">
    <property type="entry name" value="DUF1587"/>
</dbReference>
<dbReference type="InterPro" id="IPR013043">
    <property type="entry name" value="DUF1595"/>
</dbReference>
<feature type="signal peptide" evidence="1">
    <location>
        <begin position="1"/>
        <end position="20"/>
    </location>
</feature>
<evidence type="ECO:0000259" key="5">
    <source>
        <dbReference type="Pfam" id="PF07631"/>
    </source>
</evidence>
<dbReference type="Pfam" id="PF07627">
    <property type="entry name" value="PSCyt3"/>
    <property type="match status" value="1"/>
</dbReference>
<feature type="domain" description="DUF1592" evidence="5">
    <location>
        <begin position="206"/>
        <end position="333"/>
    </location>
</feature>
<dbReference type="Pfam" id="PF07624">
    <property type="entry name" value="PSD2"/>
    <property type="match status" value="1"/>
</dbReference>
<evidence type="ECO:0008006" key="9">
    <source>
        <dbReference type="Google" id="ProtNLM"/>
    </source>
</evidence>
<gene>
    <name evidence="7" type="ORF">COA96_13950</name>
</gene>
<comment type="caution">
    <text evidence="7">The sequence shown here is derived from an EMBL/GenBank/DDBJ whole genome shotgun (WGS) entry which is preliminary data.</text>
</comment>
<evidence type="ECO:0000259" key="6">
    <source>
        <dbReference type="Pfam" id="PF07637"/>
    </source>
</evidence>
<feature type="domain" description="DUF1587" evidence="3">
    <location>
        <begin position="46"/>
        <end position="110"/>
    </location>
</feature>
<dbReference type="AlphaFoldDB" id="A0A2A5ATG4"/>
<evidence type="ECO:0000259" key="2">
    <source>
        <dbReference type="Pfam" id="PF07624"/>
    </source>
</evidence>
<dbReference type="Pfam" id="PF07637">
    <property type="entry name" value="PSD5"/>
    <property type="match status" value="1"/>
</dbReference>
<feature type="chain" id="PRO_5012427097" description="DUF1592 domain-containing protein" evidence="1">
    <location>
        <begin position="21"/>
        <end position="555"/>
    </location>
</feature>
<dbReference type="EMBL" id="NVVJ01000056">
    <property type="protein sequence ID" value="PCJ22587.1"/>
    <property type="molecule type" value="Genomic_DNA"/>
</dbReference>
<dbReference type="Proteomes" id="UP000218327">
    <property type="component" value="Unassembled WGS sequence"/>
</dbReference>
<dbReference type="InterPro" id="IPR011478">
    <property type="entry name" value="DUF1585"/>
</dbReference>
<feature type="domain" description="DUF1585" evidence="2">
    <location>
        <begin position="463"/>
        <end position="535"/>
    </location>
</feature>
<sequence length="555" mass="61522">MKLSRKTVPLCALVLTLLFAATEFNPISAESRDQLEKTDQLTIAVRRLTESQYRHTIRDVFSPEVEINARFEPEQREGGLLAIGSAMLSLTSSGFEQYFALASSISDQVLGDELRESVMPCIPVAAIDHDCVRQFVSRFGELLFRRPLSAAELDARVATAETGASQAQDFYAGLKLALTSLLVAPEFLFRVETAELSTASAHEYRLNAYSMATRLSFLFWDTTPDKILLDAAASGALYAESGLQSQIARLSESPQMAEGIEAFFVDMMQIDGFENMVKDPAIYPKFNQLVSDSAREQMLLTINDLLITNGGDYRDIFTSNKTFINRALAAVYRVPYTSQEEWAAYEFPEDSERAGLITQIGPMSLWAHPGTSSPTRRGIKIHEIFMCEPTPDPPADVDFSLVQDSTKGTTRGRLLDHMENAGCSSCHGRSDPAGLALEHFDGLGQFRTLENGVFIDVSATLYDGSKFTGAQGLGEFLHDDPRIPSCLVRNVFSYGVAQLPRYEDRDYLQEQTELFANNGYRISTLFEEIASTAEFYHVRIPEGIKANSEVIATTP</sequence>
<dbReference type="InterPro" id="IPR013042">
    <property type="entry name" value="DUF1592"/>
</dbReference>
<protein>
    <recommendedName>
        <fullName evidence="9">DUF1592 domain-containing protein</fullName>
    </recommendedName>
</protein>
<evidence type="ECO:0000259" key="4">
    <source>
        <dbReference type="Pfam" id="PF07627"/>
    </source>
</evidence>
<reference evidence="8" key="1">
    <citation type="submission" date="2017-08" db="EMBL/GenBank/DDBJ databases">
        <title>A dynamic microbial community with high functional redundancy inhabits the cold, oxic subseafloor aquifer.</title>
        <authorList>
            <person name="Tully B.J."/>
            <person name="Wheat C.G."/>
            <person name="Glazer B.T."/>
            <person name="Huber J.A."/>
        </authorList>
    </citation>
    <scope>NUCLEOTIDE SEQUENCE [LARGE SCALE GENOMIC DNA]</scope>
</reference>
<keyword evidence="1" id="KW-0732">Signal</keyword>
<dbReference type="Pfam" id="PF07631">
    <property type="entry name" value="PSD4"/>
    <property type="match status" value="1"/>
</dbReference>
<feature type="domain" description="DUF1595" evidence="6">
    <location>
        <begin position="131"/>
        <end position="192"/>
    </location>
</feature>
<organism evidence="7 8">
    <name type="scientific">SAR86 cluster bacterium</name>
    <dbReference type="NCBI Taxonomy" id="2030880"/>
    <lineage>
        <taxon>Bacteria</taxon>
        <taxon>Pseudomonadati</taxon>
        <taxon>Pseudomonadota</taxon>
        <taxon>Gammaproteobacteria</taxon>
        <taxon>SAR86 cluster</taxon>
    </lineage>
</organism>
<dbReference type="Pfam" id="PF07626">
    <property type="entry name" value="PSD3"/>
    <property type="match status" value="1"/>
</dbReference>
<proteinExistence type="predicted"/>
<name>A0A2A5ATG4_9GAMM</name>
<accession>A0A2A5ATG4</accession>
<dbReference type="InterPro" id="IPR013039">
    <property type="entry name" value="DUF1588"/>
</dbReference>
<evidence type="ECO:0000313" key="7">
    <source>
        <dbReference type="EMBL" id="PCJ22587.1"/>
    </source>
</evidence>
<evidence type="ECO:0000259" key="3">
    <source>
        <dbReference type="Pfam" id="PF07626"/>
    </source>
</evidence>